<evidence type="ECO:0000259" key="1">
    <source>
        <dbReference type="Pfam" id="PF13449"/>
    </source>
</evidence>
<dbReference type="STRING" id="1166340.SAMN05192583_2793"/>
<dbReference type="PIRSF" id="PIRSF031900">
    <property type="entry name" value="UCP031900"/>
    <property type="match status" value="1"/>
</dbReference>
<evidence type="ECO:0000313" key="3">
    <source>
        <dbReference type="Proteomes" id="UP000199206"/>
    </source>
</evidence>
<dbReference type="InterPro" id="IPR014567">
    <property type="entry name" value="UCP031900"/>
</dbReference>
<dbReference type="EMBL" id="FOCF01000007">
    <property type="protein sequence ID" value="SEN44259.1"/>
    <property type="molecule type" value="Genomic_DNA"/>
</dbReference>
<proteinExistence type="predicted"/>
<dbReference type="Pfam" id="PF13449">
    <property type="entry name" value="Phytase-like"/>
    <property type="match status" value="1"/>
</dbReference>
<name>A0A1H8GKB4_9SPHN</name>
<dbReference type="Proteomes" id="UP000199206">
    <property type="component" value="Unassembled WGS sequence"/>
</dbReference>
<reference evidence="3" key="1">
    <citation type="submission" date="2016-10" db="EMBL/GenBank/DDBJ databases">
        <authorList>
            <person name="Varghese N."/>
            <person name="Submissions S."/>
        </authorList>
    </citation>
    <scope>NUCLEOTIDE SEQUENCE [LARGE SCALE GENOMIC DNA]</scope>
    <source>
        <strain evidence="3">S6-262</strain>
    </source>
</reference>
<protein>
    <recommendedName>
        <fullName evidence="1">Phytase-like domain-containing protein</fullName>
    </recommendedName>
</protein>
<dbReference type="RefSeq" id="WP_093666323.1">
    <property type="nucleotide sequence ID" value="NZ_FOCF01000007.1"/>
</dbReference>
<organism evidence="2 3">
    <name type="scientific">Sphingomonas gellani</name>
    <dbReference type="NCBI Taxonomy" id="1166340"/>
    <lineage>
        <taxon>Bacteria</taxon>
        <taxon>Pseudomonadati</taxon>
        <taxon>Pseudomonadota</taxon>
        <taxon>Alphaproteobacteria</taxon>
        <taxon>Sphingomonadales</taxon>
        <taxon>Sphingomonadaceae</taxon>
        <taxon>Sphingomonas</taxon>
    </lineage>
</organism>
<gene>
    <name evidence="2" type="ORF">SAMN05192583_2793</name>
</gene>
<keyword evidence="3" id="KW-1185">Reference proteome</keyword>
<dbReference type="SUPFAM" id="SSF50956">
    <property type="entry name" value="Thermostable phytase (3-phytase)"/>
    <property type="match status" value="1"/>
</dbReference>
<dbReference type="AlphaFoldDB" id="A0A1H8GKB4"/>
<feature type="domain" description="Phytase-like" evidence="1">
    <location>
        <begin position="70"/>
        <end position="325"/>
    </location>
</feature>
<dbReference type="InterPro" id="IPR027372">
    <property type="entry name" value="Phytase-like_dom"/>
</dbReference>
<accession>A0A1H8GKB4</accession>
<dbReference type="OrthoDB" id="9798693at2"/>
<sequence length="342" mass="37469">MRRPATIAFVWLAVLAVVPGWTGDARLAELGRTAHLSAAPVALDPRDPSRRRLRALTYLDGLVLTSPDSAFGGYSAIHVSVTSARRRVTLLSDGGNVAAFTLDARGQPRDPAFANLPSGPGIGWDKADRDSESLATDPATGRLWVGFENHNAIMRYAPGFTRGERLVRPAAMRKWPKAGGAESLVRRADGSFFAISEMRRPSRRVWPGPGRGQAREGLIWSGDPVEPTTPQPTRFTYVTVGRYDVADAAMLPDGRMLVLERAFDWPYRFHNRIVLIAAGAVRPGAVVRGRLLAELDAPLIHDNFEGIATTREGGSTVIWLVSDDNRTPFLQRTLLLRFRLDG</sequence>
<evidence type="ECO:0000313" key="2">
    <source>
        <dbReference type="EMBL" id="SEN44259.1"/>
    </source>
</evidence>